<gene>
    <name evidence="8" type="ORF">FH965_24320</name>
</gene>
<keyword evidence="3" id="KW-0731">Sigma factor</keyword>
<evidence type="ECO:0000256" key="2">
    <source>
        <dbReference type="ARBA" id="ARBA00023015"/>
    </source>
</evidence>
<dbReference type="InterPro" id="IPR036388">
    <property type="entry name" value="WH-like_DNA-bd_sf"/>
</dbReference>
<name>A0A516RCC8_STRST</name>
<dbReference type="InterPro" id="IPR013325">
    <property type="entry name" value="RNA_pol_sigma_r2"/>
</dbReference>
<evidence type="ECO:0000259" key="7">
    <source>
        <dbReference type="Pfam" id="PF08281"/>
    </source>
</evidence>
<dbReference type="EMBL" id="CP040916">
    <property type="protein sequence ID" value="QDQ13307.1"/>
    <property type="molecule type" value="Genomic_DNA"/>
</dbReference>
<dbReference type="GO" id="GO:0006352">
    <property type="term" value="P:DNA-templated transcription initiation"/>
    <property type="evidence" value="ECO:0007669"/>
    <property type="project" value="InterPro"/>
</dbReference>
<organism evidence="8 9">
    <name type="scientific">Streptomyces spectabilis</name>
    <dbReference type="NCBI Taxonomy" id="68270"/>
    <lineage>
        <taxon>Bacteria</taxon>
        <taxon>Bacillati</taxon>
        <taxon>Actinomycetota</taxon>
        <taxon>Actinomycetes</taxon>
        <taxon>Kitasatosporales</taxon>
        <taxon>Streptomycetaceae</taxon>
        <taxon>Streptomyces</taxon>
    </lineage>
</organism>
<proteinExistence type="inferred from homology"/>
<dbReference type="Proteomes" id="UP000316806">
    <property type="component" value="Chromosome"/>
</dbReference>
<dbReference type="InterPro" id="IPR013324">
    <property type="entry name" value="RNA_pol_sigma_r3/r4-like"/>
</dbReference>
<dbReference type="InterPro" id="IPR014284">
    <property type="entry name" value="RNA_pol_sigma-70_dom"/>
</dbReference>
<dbReference type="SUPFAM" id="SSF88659">
    <property type="entry name" value="Sigma3 and sigma4 domains of RNA polymerase sigma factors"/>
    <property type="match status" value="1"/>
</dbReference>
<evidence type="ECO:0000256" key="1">
    <source>
        <dbReference type="ARBA" id="ARBA00010641"/>
    </source>
</evidence>
<dbReference type="GO" id="GO:0016987">
    <property type="term" value="F:sigma factor activity"/>
    <property type="evidence" value="ECO:0007669"/>
    <property type="project" value="UniProtKB-KW"/>
</dbReference>
<dbReference type="InterPro" id="IPR007627">
    <property type="entry name" value="RNA_pol_sigma70_r2"/>
</dbReference>
<dbReference type="InterPro" id="IPR013249">
    <property type="entry name" value="RNA_pol_sigma70_r4_t2"/>
</dbReference>
<dbReference type="SUPFAM" id="SSF88946">
    <property type="entry name" value="Sigma2 domain of RNA polymerase sigma factors"/>
    <property type="match status" value="1"/>
</dbReference>
<dbReference type="AlphaFoldDB" id="A0A516RCC8"/>
<sequence>MRAGRCTKDVSARGKALEAAPGPGRTAGRALEGDGIGVDEAAVIARVRAGEAEAYAELVRAFTGMALRAAAALGAGADAEDVVQQSFFKAYCALGRFRDGSAFKPWLLSIVANETRNTVRSAARRRSVTVREAALTEPEPLIPESADPAVAALERERRAALLSALDRLGEHHRLVVTYRYLLDMDEEETAQALGWPRGTVKSRLSRALRKLERLLPEGSAEREGGEGRG</sequence>
<dbReference type="CDD" id="cd06171">
    <property type="entry name" value="Sigma70_r4"/>
    <property type="match status" value="1"/>
</dbReference>
<feature type="domain" description="RNA polymerase sigma factor 70 region 4 type 2" evidence="7">
    <location>
        <begin position="159"/>
        <end position="211"/>
    </location>
</feature>
<reference evidence="8 9" key="1">
    <citation type="journal article" date="2019" name="J. Ind. Microbiol. Biotechnol.">
        <title>The complete genomic sequence of Streptomyces spectabilis NRRL-2792 and identification of secondary metabolite biosynthetic gene clusters.</title>
        <authorList>
            <person name="Sinha A."/>
            <person name="Phillips-Salemka S."/>
            <person name="Niraula T.A."/>
            <person name="Short K.A."/>
            <person name="Niraula N.P."/>
        </authorList>
    </citation>
    <scope>NUCLEOTIDE SEQUENCE [LARGE SCALE GENOMIC DNA]</scope>
    <source>
        <strain evidence="8 9">NRRL 2792</strain>
    </source>
</reference>
<keyword evidence="2" id="KW-0805">Transcription regulation</keyword>
<evidence type="ECO:0000256" key="4">
    <source>
        <dbReference type="ARBA" id="ARBA00023125"/>
    </source>
</evidence>
<dbReference type="GO" id="GO:0003677">
    <property type="term" value="F:DNA binding"/>
    <property type="evidence" value="ECO:0007669"/>
    <property type="project" value="UniProtKB-KW"/>
</dbReference>
<dbReference type="PANTHER" id="PTHR43133:SF8">
    <property type="entry name" value="RNA POLYMERASE SIGMA FACTOR HI_1459-RELATED"/>
    <property type="match status" value="1"/>
</dbReference>
<evidence type="ECO:0000256" key="3">
    <source>
        <dbReference type="ARBA" id="ARBA00023082"/>
    </source>
</evidence>
<keyword evidence="5" id="KW-0804">Transcription</keyword>
<dbReference type="InterPro" id="IPR039425">
    <property type="entry name" value="RNA_pol_sigma-70-like"/>
</dbReference>
<dbReference type="Pfam" id="PF08281">
    <property type="entry name" value="Sigma70_r4_2"/>
    <property type="match status" value="1"/>
</dbReference>
<dbReference type="NCBIfam" id="TIGR02937">
    <property type="entry name" value="sigma70-ECF"/>
    <property type="match status" value="1"/>
</dbReference>
<dbReference type="Gene3D" id="1.10.1740.10">
    <property type="match status" value="1"/>
</dbReference>
<protein>
    <submittedName>
        <fullName evidence="8">RNA polymerase sigma factor</fullName>
    </submittedName>
</protein>
<dbReference type="Pfam" id="PF04542">
    <property type="entry name" value="Sigma70_r2"/>
    <property type="match status" value="1"/>
</dbReference>
<evidence type="ECO:0000313" key="9">
    <source>
        <dbReference type="Proteomes" id="UP000316806"/>
    </source>
</evidence>
<keyword evidence="4" id="KW-0238">DNA-binding</keyword>
<evidence type="ECO:0000259" key="6">
    <source>
        <dbReference type="Pfam" id="PF04542"/>
    </source>
</evidence>
<evidence type="ECO:0000256" key="5">
    <source>
        <dbReference type="ARBA" id="ARBA00023163"/>
    </source>
</evidence>
<dbReference type="Gene3D" id="1.10.10.10">
    <property type="entry name" value="Winged helix-like DNA-binding domain superfamily/Winged helix DNA-binding domain"/>
    <property type="match status" value="1"/>
</dbReference>
<evidence type="ECO:0000313" key="8">
    <source>
        <dbReference type="EMBL" id="QDQ13307.1"/>
    </source>
</evidence>
<feature type="domain" description="RNA polymerase sigma-70 region 2" evidence="6">
    <location>
        <begin position="63"/>
        <end position="125"/>
    </location>
</feature>
<accession>A0A516RCC8</accession>
<comment type="similarity">
    <text evidence="1">Belongs to the sigma-70 factor family. ECF subfamily.</text>
</comment>
<dbReference type="PANTHER" id="PTHR43133">
    <property type="entry name" value="RNA POLYMERASE ECF-TYPE SIGMA FACTO"/>
    <property type="match status" value="1"/>
</dbReference>